<dbReference type="AlphaFoldDB" id="A0A5C7C8G0"/>
<proteinExistence type="predicted"/>
<gene>
    <name evidence="1" type="ORF">FOT62_13675</name>
</gene>
<evidence type="ECO:0000313" key="1">
    <source>
        <dbReference type="EMBL" id="TXE33221.1"/>
    </source>
</evidence>
<evidence type="ECO:0000313" key="2">
    <source>
        <dbReference type="Proteomes" id="UP000321126"/>
    </source>
</evidence>
<organism evidence="1 2">
    <name type="scientific">Serratia marcescens</name>
    <dbReference type="NCBI Taxonomy" id="615"/>
    <lineage>
        <taxon>Bacteria</taxon>
        <taxon>Pseudomonadati</taxon>
        <taxon>Pseudomonadota</taxon>
        <taxon>Gammaproteobacteria</taxon>
        <taxon>Enterobacterales</taxon>
        <taxon>Yersiniaceae</taxon>
        <taxon>Serratia</taxon>
    </lineage>
</organism>
<comment type="caution">
    <text evidence="1">The sequence shown here is derived from an EMBL/GenBank/DDBJ whole genome shotgun (WGS) entry which is preliminary data.</text>
</comment>
<protein>
    <submittedName>
        <fullName evidence="1">BRCT domain-containing protein</fullName>
    </submittedName>
</protein>
<dbReference type="Proteomes" id="UP000321126">
    <property type="component" value="Unassembled WGS sequence"/>
</dbReference>
<dbReference type="Gene3D" id="3.40.50.10190">
    <property type="entry name" value="BRCT domain"/>
    <property type="match status" value="1"/>
</dbReference>
<dbReference type="CDD" id="cd00027">
    <property type="entry name" value="BRCT"/>
    <property type="match status" value="1"/>
</dbReference>
<dbReference type="InterPro" id="IPR036420">
    <property type="entry name" value="BRCT_dom_sf"/>
</dbReference>
<name>A0A5C7C8G0_SERMA</name>
<reference evidence="1 2" key="1">
    <citation type="submission" date="2019-07" db="EMBL/GenBank/DDBJ databases">
        <title>Serratia strains were isolated from fresh produce.</title>
        <authorList>
            <person name="Cho G.-S."/>
            <person name="Stein M."/>
            <person name="Lee W."/>
            <person name="Suh S.H."/>
            <person name="Franz C.M.A.P."/>
        </authorList>
    </citation>
    <scope>NUCLEOTIDE SEQUENCE [LARGE SCALE GENOMIC DNA]</scope>
    <source>
        <strain evidence="1 2">S16</strain>
    </source>
</reference>
<dbReference type="EMBL" id="VOUQ01000007">
    <property type="protein sequence ID" value="TXE33221.1"/>
    <property type="molecule type" value="Genomic_DNA"/>
</dbReference>
<dbReference type="RefSeq" id="WP_147881782.1">
    <property type="nucleotide sequence ID" value="NZ_VOUQ01000007.1"/>
</dbReference>
<dbReference type="SUPFAM" id="SSF52113">
    <property type="entry name" value="BRCT domain"/>
    <property type="match status" value="1"/>
</dbReference>
<accession>A0A5C7C8G0</accession>
<sequence length="187" mass="21279">MEEIYFVYVSADRRIAAYSLSNRSEHGNYMQGYSHTSGGLRTFRKERFIEFFDCIEDAAAHADKLNANLELFDFSSVDLNRNRSGEFRYKRYESPGMLAPLDFSGAHEICFTGFKKEDKERLSKLASEAGMIVRKDVTVNLHFLCGGYNAGPKKLEAARTKGSMILREPEFIALIETGELPDSYDNQ</sequence>